<dbReference type="AlphaFoldDB" id="A0A096AL57"/>
<comment type="caution">
    <text evidence="3">The sequence shown here is derived from an EMBL/GenBank/DDBJ whole genome shotgun (WGS) entry which is preliminary data.</text>
</comment>
<keyword evidence="4" id="KW-1185">Reference proteome</keyword>
<proteinExistence type="predicted"/>
<dbReference type="InterPro" id="IPR040591">
    <property type="entry name" value="RqcP2_RBD"/>
</dbReference>
<dbReference type="EMBL" id="JRNT01000013">
    <property type="protein sequence ID" value="KGF47366.1"/>
    <property type="molecule type" value="Genomic_DNA"/>
</dbReference>
<keyword evidence="1" id="KW-0694">RNA-binding</keyword>
<dbReference type="eggNOG" id="COG2302">
    <property type="taxonomic scope" value="Bacteria"/>
</dbReference>
<evidence type="ECO:0000313" key="4">
    <source>
        <dbReference type="Proteomes" id="UP000029628"/>
    </source>
</evidence>
<dbReference type="CDD" id="cd00165">
    <property type="entry name" value="S4"/>
    <property type="match status" value="1"/>
</dbReference>
<organism evidence="3 4">
    <name type="scientific">Veillonella montpellierensis DNF00314</name>
    <dbReference type="NCBI Taxonomy" id="1401067"/>
    <lineage>
        <taxon>Bacteria</taxon>
        <taxon>Bacillati</taxon>
        <taxon>Bacillota</taxon>
        <taxon>Negativicutes</taxon>
        <taxon>Veillonellales</taxon>
        <taxon>Veillonellaceae</taxon>
        <taxon>Veillonella</taxon>
    </lineage>
</organism>
<protein>
    <submittedName>
        <fullName evidence="3">RNA-binding protein S4</fullName>
    </submittedName>
</protein>
<accession>A0A096AL57</accession>
<dbReference type="Gene3D" id="3.30.70.330">
    <property type="match status" value="1"/>
</dbReference>
<dbReference type="Gene3D" id="3.10.290.10">
    <property type="entry name" value="RNA-binding S4 domain"/>
    <property type="match status" value="1"/>
</dbReference>
<dbReference type="Proteomes" id="UP000029628">
    <property type="component" value="Unassembled WGS sequence"/>
</dbReference>
<gene>
    <name evidence="3" type="ORF">HMPREF0872_05155</name>
</gene>
<evidence type="ECO:0000259" key="2">
    <source>
        <dbReference type="SMART" id="SM00363"/>
    </source>
</evidence>
<dbReference type="SUPFAM" id="SSF55174">
    <property type="entry name" value="Alpha-L RNA-binding motif"/>
    <property type="match status" value="1"/>
</dbReference>
<dbReference type="Gene3D" id="3.30.1370.160">
    <property type="match status" value="1"/>
</dbReference>
<dbReference type="GO" id="GO:0003723">
    <property type="term" value="F:RNA binding"/>
    <property type="evidence" value="ECO:0007669"/>
    <property type="project" value="UniProtKB-KW"/>
</dbReference>
<evidence type="ECO:0000256" key="1">
    <source>
        <dbReference type="PROSITE-ProRule" id="PRU00182"/>
    </source>
</evidence>
<dbReference type="PANTHER" id="PTHR13633">
    <property type="entry name" value="MITOCHONDRIAL TRANSCRIPTION RESCUE FACTOR 1"/>
    <property type="match status" value="1"/>
</dbReference>
<dbReference type="InterPro" id="IPR012677">
    <property type="entry name" value="Nucleotide-bd_a/b_plait_sf"/>
</dbReference>
<dbReference type="PANTHER" id="PTHR13633:SF3">
    <property type="entry name" value="MITOCHONDRIAL TRANSCRIPTION RESCUE FACTOR 1"/>
    <property type="match status" value="1"/>
</dbReference>
<dbReference type="InterPro" id="IPR036986">
    <property type="entry name" value="S4_RNA-bd_sf"/>
</dbReference>
<dbReference type="Pfam" id="PF17774">
    <property type="entry name" value="YlmH_RBD"/>
    <property type="match status" value="1"/>
</dbReference>
<name>A0A096AL57_9FIRM</name>
<dbReference type="PROSITE" id="PS50889">
    <property type="entry name" value="S4"/>
    <property type="match status" value="1"/>
</dbReference>
<dbReference type="SMART" id="SM00363">
    <property type="entry name" value="S4"/>
    <property type="match status" value="1"/>
</dbReference>
<feature type="domain" description="RNA-binding S4" evidence="2">
    <location>
        <begin position="185"/>
        <end position="242"/>
    </location>
</feature>
<sequence>MNEKEKLIRYFEASGNGEEARRMLDLAKQVVKGKPFRVTEFMTPFGCVIADAIRANYPQLQIVTNGGYTGAERLRIAFVDSDFKGTVDFGILALQLSWDPRFRLLTHRDVLGSLMALGIDRAKFGDIIMQQGGAQILVDHTVAEFIVQNFTKIAMVTIEVTQIPLTSILPKEEKVKEIRTTVPSLRLDAVASSGFSMSRTKLVDAIRAGLLQVNWQPAKGPSQEVKEGDIISMRGRGRMQVDSITGTTKKGRMGVYLKRFI</sequence>
<dbReference type="InterPro" id="IPR002942">
    <property type="entry name" value="S4_RNA-bd"/>
</dbReference>
<evidence type="ECO:0000313" key="3">
    <source>
        <dbReference type="EMBL" id="KGF47366.1"/>
    </source>
</evidence>
<dbReference type="Pfam" id="PF01479">
    <property type="entry name" value="S4"/>
    <property type="match status" value="1"/>
</dbReference>
<reference evidence="3 4" key="1">
    <citation type="submission" date="2014-07" db="EMBL/GenBank/DDBJ databases">
        <authorList>
            <person name="McCorrison J."/>
            <person name="Sanka R."/>
            <person name="Torralba M."/>
            <person name="Gillis M."/>
            <person name="Haft D.H."/>
            <person name="Methe B."/>
            <person name="Sutton G."/>
            <person name="Nelson K.E."/>
        </authorList>
    </citation>
    <scope>NUCLEOTIDE SEQUENCE [LARGE SCALE GENOMIC DNA]</scope>
    <source>
        <strain evidence="3 4">DNF00314</strain>
    </source>
</reference>
<dbReference type="RefSeq" id="WP_038152535.1">
    <property type="nucleotide sequence ID" value="NZ_JRNT01000013.1"/>
</dbReference>